<protein>
    <submittedName>
        <fullName evidence="1">Uncharacterized protein</fullName>
    </submittedName>
</protein>
<name>A0A284RHI6_ARMOS</name>
<organism evidence="1 2">
    <name type="scientific">Armillaria ostoyae</name>
    <name type="common">Armillaria root rot fungus</name>
    <dbReference type="NCBI Taxonomy" id="47428"/>
    <lineage>
        <taxon>Eukaryota</taxon>
        <taxon>Fungi</taxon>
        <taxon>Dikarya</taxon>
        <taxon>Basidiomycota</taxon>
        <taxon>Agaricomycotina</taxon>
        <taxon>Agaricomycetes</taxon>
        <taxon>Agaricomycetidae</taxon>
        <taxon>Agaricales</taxon>
        <taxon>Marasmiineae</taxon>
        <taxon>Physalacriaceae</taxon>
        <taxon>Armillaria</taxon>
    </lineage>
</organism>
<keyword evidence="2" id="KW-1185">Reference proteome</keyword>
<dbReference type="AlphaFoldDB" id="A0A284RHI6"/>
<reference evidence="2" key="1">
    <citation type="journal article" date="2017" name="Nat. Ecol. Evol.">
        <title>Genome expansion and lineage-specific genetic innovations in the forest pathogenic fungi Armillaria.</title>
        <authorList>
            <person name="Sipos G."/>
            <person name="Prasanna A.N."/>
            <person name="Walter M.C."/>
            <person name="O'Connor E."/>
            <person name="Balint B."/>
            <person name="Krizsan K."/>
            <person name="Kiss B."/>
            <person name="Hess J."/>
            <person name="Varga T."/>
            <person name="Slot J."/>
            <person name="Riley R."/>
            <person name="Boka B."/>
            <person name="Rigling D."/>
            <person name="Barry K."/>
            <person name="Lee J."/>
            <person name="Mihaltcheva S."/>
            <person name="LaButti K."/>
            <person name="Lipzen A."/>
            <person name="Waldron R."/>
            <person name="Moloney N.M."/>
            <person name="Sperisen C."/>
            <person name="Kredics L."/>
            <person name="Vagvoelgyi C."/>
            <person name="Patrignani A."/>
            <person name="Fitzpatrick D."/>
            <person name="Nagy I."/>
            <person name="Doyle S."/>
            <person name="Anderson J.B."/>
            <person name="Grigoriev I.V."/>
            <person name="Gueldener U."/>
            <person name="Muensterkoetter M."/>
            <person name="Nagy L.G."/>
        </authorList>
    </citation>
    <scope>NUCLEOTIDE SEQUENCE [LARGE SCALE GENOMIC DNA]</scope>
    <source>
        <strain evidence="2">C18/9</strain>
    </source>
</reference>
<evidence type="ECO:0000313" key="2">
    <source>
        <dbReference type="Proteomes" id="UP000219338"/>
    </source>
</evidence>
<evidence type="ECO:0000313" key="1">
    <source>
        <dbReference type="EMBL" id="SJL08215.1"/>
    </source>
</evidence>
<dbReference type="EMBL" id="FUEG01000009">
    <property type="protein sequence ID" value="SJL08215.1"/>
    <property type="molecule type" value="Genomic_DNA"/>
</dbReference>
<gene>
    <name evidence="1" type="ORF">ARMOST_11578</name>
</gene>
<sequence>MFDAALDLLLALSSPTEHYLYALYRVPQVAISSLKEVNEWAKQLLDGASDFLRSVEARKFELQHTSSHLKNHERRLDGSASRPFCRTLVLKRPYIAVEGPLKFKLDLSSIEREMLSTSRGLNFLNRKTLPLHPDWLHFMNALIVEHPVCCAIFDDSRT</sequence>
<dbReference type="Proteomes" id="UP000219338">
    <property type="component" value="Unassembled WGS sequence"/>
</dbReference>
<accession>A0A284RHI6</accession>
<proteinExistence type="predicted"/>